<protein>
    <submittedName>
        <fullName evidence="1">Uncharacterized protein</fullName>
    </submittedName>
</protein>
<dbReference type="RefSeq" id="XP_002546806.1">
    <property type="nucleotide sequence ID" value="XM_002546760.1"/>
</dbReference>
<sequence>MNDTNEWSFSLWDESLDFEELYKSESESETTICQEYEKPPKNQYNPFILCKMNSFKKKRSSKLFTKCMKVKSNKILKSPSPSSLNWDFEHRWIQRRGFPSEVLIEGFCKKIGTQSYQLFDSSLKEWYIISNSRK</sequence>
<accession>C5M5I1</accession>
<organism evidence="1 2">
    <name type="scientific">Candida tropicalis (strain ATCC MYA-3404 / T1)</name>
    <name type="common">Yeast</name>
    <dbReference type="NCBI Taxonomy" id="294747"/>
    <lineage>
        <taxon>Eukaryota</taxon>
        <taxon>Fungi</taxon>
        <taxon>Dikarya</taxon>
        <taxon>Ascomycota</taxon>
        <taxon>Saccharomycotina</taxon>
        <taxon>Pichiomycetes</taxon>
        <taxon>Debaryomycetaceae</taxon>
        <taxon>Candida/Lodderomyces clade</taxon>
        <taxon>Candida</taxon>
    </lineage>
</organism>
<dbReference type="OrthoDB" id="4022470at2759"/>
<dbReference type="VEuPathDB" id="FungiDB:CTRG_01111"/>
<evidence type="ECO:0000313" key="2">
    <source>
        <dbReference type="Proteomes" id="UP000002037"/>
    </source>
</evidence>
<evidence type="ECO:0000313" key="1">
    <source>
        <dbReference type="EMBL" id="EER34251.1"/>
    </source>
</evidence>
<dbReference type="EMBL" id="GG692396">
    <property type="protein sequence ID" value="EER34251.1"/>
    <property type="molecule type" value="Genomic_DNA"/>
</dbReference>
<dbReference type="Proteomes" id="UP000002037">
    <property type="component" value="Unassembled WGS sequence"/>
</dbReference>
<dbReference type="GeneID" id="8301624"/>
<dbReference type="HOGENOM" id="CLU_1669145_0_0_1"/>
<gene>
    <name evidence="1" type="ORF">CTRG_01111</name>
</gene>
<proteinExistence type="predicted"/>
<reference evidence="1 2" key="1">
    <citation type="journal article" date="2009" name="Nature">
        <title>Evolution of pathogenicity and sexual reproduction in eight Candida genomes.</title>
        <authorList>
            <person name="Butler G."/>
            <person name="Rasmussen M.D."/>
            <person name="Lin M.F."/>
            <person name="Santos M.A."/>
            <person name="Sakthikumar S."/>
            <person name="Munro C.A."/>
            <person name="Rheinbay E."/>
            <person name="Grabherr M."/>
            <person name="Forche A."/>
            <person name="Reedy J.L."/>
            <person name="Agrafioti I."/>
            <person name="Arnaud M.B."/>
            <person name="Bates S."/>
            <person name="Brown A.J."/>
            <person name="Brunke S."/>
            <person name="Costanzo M.C."/>
            <person name="Fitzpatrick D.A."/>
            <person name="de Groot P.W."/>
            <person name="Harris D."/>
            <person name="Hoyer L.L."/>
            <person name="Hube B."/>
            <person name="Klis F.M."/>
            <person name="Kodira C."/>
            <person name="Lennard N."/>
            <person name="Logue M.E."/>
            <person name="Martin R."/>
            <person name="Neiman A.M."/>
            <person name="Nikolaou E."/>
            <person name="Quail M.A."/>
            <person name="Quinn J."/>
            <person name="Santos M.C."/>
            <person name="Schmitzberger F.F."/>
            <person name="Sherlock G."/>
            <person name="Shah P."/>
            <person name="Silverstein K.A."/>
            <person name="Skrzypek M.S."/>
            <person name="Soll D."/>
            <person name="Staggs R."/>
            <person name="Stansfield I."/>
            <person name="Stumpf M.P."/>
            <person name="Sudbery P.E."/>
            <person name="Srikantha T."/>
            <person name="Zeng Q."/>
            <person name="Berman J."/>
            <person name="Berriman M."/>
            <person name="Heitman J."/>
            <person name="Gow N.A."/>
            <person name="Lorenz M.C."/>
            <person name="Birren B.W."/>
            <person name="Kellis M."/>
            <person name="Cuomo C.A."/>
        </authorList>
    </citation>
    <scope>NUCLEOTIDE SEQUENCE [LARGE SCALE GENOMIC DNA]</scope>
    <source>
        <strain evidence="2">ATCC MYA-3404 / T1</strain>
    </source>
</reference>
<dbReference type="KEGG" id="ctp:CTRG_01111"/>
<keyword evidence="2" id="KW-1185">Reference proteome</keyword>
<dbReference type="AlphaFoldDB" id="C5M5I1"/>
<name>C5M5I1_CANTT</name>